<feature type="chain" id="PRO_5040986439" evidence="1">
    <location>
        <begin position="23"/>
        <end position="65"/>
    </location>
</feature>
<feature type="signal peptide" evidence="1">
    <location>
        <begin position="1"/>
        <end position="22"/>
    </location>
</feature>
<dbReference type="Proteomes" id="UP001145087">
    <property type="component" value="Unassembled WGS sequence"/>
</dbReference>
<name>A0A9X3J6Y4_9BACT</name>
<protein>
    <submittedName>
        <fullName evidence="2">Uncharacterized protein</fullName>
    </submittedName>
</protein>
<dbReference type="RefSeq" id="WP_343333310.1">
    <property type="nucleotide sequence ID" value="NZ_JAPOHD010000025.1"/>
</dbReference>
<dbReference type="EMBL" id="JAPOHD010000025">
    <property type="protein sequence ID" value="MCY1720976.1"/>
    <property type="molecule type" value="Genomic_DNA"/>
</dbReference>
<evidence type="ECO:0000313" key="3">
    <source>
        <dbReference type="Proteomes" id="UP001145087"/>
    </source>
</evidence>
<gene>
    <name evidence="2" type="ORF">OU798_11530</name>
</gene>
<evidence type="ECO:0000256" key="1">
    <source>
        <dbReference type="SAM" id="SignalP"/>
    </source>
</evidence>
<keyword evidence="1" id="KW-0732">Signal</keyword>
<evidence type="ECO:0000313" key="2">
    <source>
        <dbReference type="EMBL" id="MCY1720976.1"/>
    </source>
</evidence>
<comment type="caution">
    <text evidence="2">The sequence shown here is derived from an EMBL/GenBank/DDBJ whole genome shotgun (WGS) entry which is preliminary data.</text>
</comment>
<dbReference type="PROSITE" id="PS51257">
    <property type="entry name" value="PROKAR_LIPOPROTEIN"/>
    <property type="match status" value="1"/>
</dbReference>
<organism evidence="2 3">
    <name type="scientific">Draconibacterium aestuarii</name>
    <dbReference type="NCBI Taxonomy" id="2998507"/>
    <lineage>
        <taxon>Bacteria</taxon>
        <taxon>Pseudomonadati</taxon>
        <taxon>Bacteroidota</taxon>
        <taxon>Bacteroidia</taxon>
        <taxon>Marinilabiliales</taxon>
        <taxon>Prolixibacteraceae</taxon>
        <taxon>Draconibacterium</taxon>
    </lineage>
</organism>
<reference evidence="2" key="1">
    <citation type="submission" date="2022-11" db="EMBL/GenBank/DDBJ databases">
        <title>Marilongibacter aestuarii gen. nov., sp. nov., isolated from tidal flat sediment.</title>
        <authorList>
            <person name="Jiayan W."/>
        </authorList>
    </citation>
    <scope>NUCLEOTIDE SEQUENCE</scope>
    <source>
        <strain evidence="2">Z1-6</strain>
    </source>
</reference>
<dbReference type="AlphaFoldDB" id="A0A9X3J6Y4"/>
<accession>A0A9X3J6Y4</accession>
<keyword evidence="3" id="KW-1185">Reference proteome</keyword>
<proteinExistence type="predicted"/>
<sequence length="65" mass="7295">MKTPTTLFIVFLLIGFCSCSQTNNTPIINKVIELDEKSAQLIEADNAFGLELFQEIRTQSTDDNN</sequence>